<proteinExistence type="predicted"/>
<dbReference type="CDD" id="cd04301">
    <property type="entry name" value="NAT_SF"/>
    <property type="match status" value="1"/>
</dbReference>
<dbReference type="EMBL" id="CP029600">
    <property type="protein sequence ID" value="AWO01019.1"/>
    <property type="molecule type" value="Genomic_DNA"/>
</dbReference>
<dbReference type="Pfam" id="PF13673">
    <property type="entry name" value="Acetyltransf_10"/>
    <property type="match status" value="1"/>
</dbReference>
<organism evidence="2 3">
    <name type="scientific">Chitinophaga alhagiae</name>
    <dbReference type="NCBI Taxonomy" id="2203219"/>
    <lineage>
        <taxon>Bacteria</taxon>
        <taxon>Pseudomonadati</taxon>
        <taxon>Bacteroidota</taxon>
        <taxon>Chitinophagia</taxon>
        <taxon>Chitinophagales</taxon>
        <taxon>Chitinophagaceae</taxon>
        <taxon>Chitinophaga</taxon>
    </lineage>
</organism>
<dbReference type="Proteomes" id="UP000246099">
    <property type="component" value="Chromosome"/>
</dbReference>
<dbReference type="Gene3D" id="3.40.630.30">
    <property type="match status" value="1"/>
</dbReference>
<dbReference type="InterPro" id="IPR016181">
    <property type="entry name" value="Acyl_CoA_acyltransferase"/>
</dbReference>
<evidence type="ECO:0000259" key="1">
    <source>
        <dbReference type="PROSITE" id="PS51186"/>
    </source>
</evidence>
<dbReference type="InterPro" id="IPR000182">
    <property type="entry name" value="GNAT_dom"/>
</dbReference>
<accession>A0ABM6WAY1</accession>
<dbReference type="SUPFAM" id="SSF55729">
    <property type="entry name" value="Acyl-CoA N-acyltransferases (Nat)"/>
    <property type="match status" value="1"/>
</dbReference>
<dbReference type="PROSITE" id="PS51186">
    <property type="entry name" value="GNAT"/>
    <property type="match status" value="1"/>
</dbReference>
<evidence type="ECO:0000313" key="2">
    <source>
        <dbReference type="EMBL" id="AWO01019.1"/>
    </source>
</evidence>
<evidence type="ECO:0000313" key="3">
    <source>
        <dbReference type="Proteomes" id="UP000246099"/>
    </source>
</evidence>
<protein>
    <submittedName>
        <fullName evidence="2">GNAT family N-acetyltransferase</fullName>
    </submittedName>
</protein>
<keyword evidence="3" id="KW-1185">Reference proteome</keyword>
<reference evidence="2 3" key="1">
    <citation type="submission" date="2018-05" db="EMBL/GenBank/DDBJ databases">
        <title>Chitinophaga sp. nov., isolated from rhizosphere soil of Alhagi.</title>
        <authorList>
            <person name="Liu Y."/>
        </authorList>
    </citation>
    <scope>NUCLEOTIDE SEQUENCE [LARGE SCALE GENOMIC DNA]</scope>
    <source>
        <strain evidence="2 3">T22</strain>
    </source>
</reference>
<sequence>MHIDWKIKQFSELSTEELYQVLRLRSEVFVVEQKCAYLDMDNADQLAIHVMGWTDGGLAAYTRLFAAGIKFDMAAIGRVVTAPFARNKGIGRILMQFSISTLETRWGKIPIKIGAQLYLQQFYESLGFVKSSEMYMEDDIPHIEMIRTPA</sequence>
<feature type="domain" description="N-acetyltransferase" evidence="1">
    <location>
        <begin position="8"/>
        <end position="150"/>
    </location>
</feature>
<dbReference type="RefSeq" id="WP_119077113.1">
    <property type="nucleotide sequence ID" value="NZ_CP029600.1"/>
</dbReference>
<gene>
    <name evidence="2" type="ORF">DLD77_04560</name>
</gene>
<name>A0ABM6WAY1_9BACT</name>